<reference evidence="2 3" key="1">
    <citation type="submission" date="2018-10" db="EMBL/GenBank/DDBJ databases">
        <title>The complete genome of Acinetobacter wuhouensis strain WCHAW010062.</title>
        <authorList>
            <person name="Hu Y."/>
            <person name="Long H."/>
            <person name="Feng Y."/>
            <person name="Zong Z."/>
        </authorList>
    </citation>
    <scope>NUCLEOTIDE SEQUENCE [LARGE SCALE GENOMIC DNA]</scope>
    <source>
        <strain evidence="2 3">WCHAW010062</strain>
    </source>
</reference>
<dbReference type="RefSeq" id="WP_087552116.1">
    <property type="nucleotide sequence ID" value="NZ_CP033133.1"/>
</dbReference>
<dbReference type="InterPro" id="IPR001173">
    <property type="entry name" value="Glyco_trans_2-like"/>
</dbReference>
<dbReference type="Pfam" id="PF00535">
    <property type="entry name" value="Glycos_transf_2"/>
    <property type="match status" value="1"/>
</dbReference>
<keyword evidence="2" id="KW-0808">Transferase</keyword>
<feature type="domain" description="Glycosyltransferase 2-like" evidence="1">
    <location>
        <begin position="5"/>
        <end position="134"/>
    </location>
</feature>
<evidence type="ECO:0000313" key="2">
    <source>
        <dbReference type="EMBL" id="AYO52795.1"/>
    </source>
</evidence>
<accession>A0A3G2SY90</accession>
<proteinExistence type="predicted"/>
<organism evidence="2 3">
    <name type="scientific">Acinetobacter wuhouensis</name>
    <dbReference type="NCBI Taxonomy" id="1879050"/>
    <lineage>
        <taxon>Bacteria</taxon>
        <taxon>Pseudomonadati</taxon>
        <taxon>Pseudomonadota</taxon>
        <taxon>Gammaproteobacteria</taxon>
        <taxon>Moraxellales</taxon>
        <taxon>Moraxellaceae</taxon>
        <taxon>Acinetobacter</taxon>
    </lineage>
</organism>
<dbReference type="SUPFAM" id="SSF53448">
    <property type="entry name" value="Nucleotide-diphospho-sugar transferases"/>
    <property type="match status" value="1"/>
</dbReference>
<protein>
    <submittedName>
        <fullName evidence="2">Glycosyltransferase</fullName>
    </submittedName>
</protein>
<sequence>MIKLSVIIPIYKVENYIIECLESVCCQLVEGVEVIVVNDGTPDNAMLMARQYISEKYNHLEKQFVFIDQENQGLSGARNTGISVAKGEYLMFLDSDDLIEKEFFLKIFNVLKGRDLDIVQYKAYRFRDDQDQKIDFMVDSPFIEQEKLLDEDVLKFIFNSSNWFAWLRVYKRDLFSDILFPLRRLYEDAYTVPFIMLKAKTIYFINECLIGYRYNDQGITAKITPKSLDDLKGVSELFLKSIPQHKFFSLSFISISQHYITQSLQAEGGRKAQTRWSELKNKIDKNNFDSKKIVNRGNKLFYKFGIVFLYFNAILLKIRVKR</sequence>
<dbReference type="EMBL" id="CP033133">
    <property type="protein sequence ID" value="AYO52795.1"/>
    <property type="molecule type" value="Genomic_DNA"/>
</dbReference>
<dbReference type="PANTHER" id="PTHR22916:SF3">
    <property type="entry name" value="UDP-GLCNAC:BETAGAL BETA-1,3-N-ACETYLGLUCOSAMINYLTRANSFERASE-LIKE PROTEIN 1"/>
    <property type="match status" value="1"/>
</dbReference>
<evidence type="ECO:0000313" key="3">
    <source>
        <dbReference type="Proteomes" id="UP000279962"/>
    </source>
</evidence>
<dbReference type="InterPro" id="IPR029044">
    <property type="entry name" value="Nucleotide-diphossugar_trans"/>
</dbReference>
<dbReference type="CDD" id="cd00761">
    <property type="entry name" value="Glyco_tranf_GTA_type"/>
    <property type="match status" value="1"/>
</dbReference>
<gene>
    <name evidence="2" type="ORF">CDG68_03430</name>
</gene>
<dbReference type="PANTHER" id="PTHR22916">
    <property type="entry name" value="GLYCOSYLTRANSFERASE"/>
    <property type="match status" value="1"/>
</dbReference>
<dbReference type="Gene3D" id="3.90.550.10">
    <property type="entry name" value="Spore Coat Polysaccharide Biosynthesis Protein SpsA, Chain A"/>
    <property type="match status" value="1"/>
</dbReference>
<dbReference type="GO" id="GO:0016758">
    <property type="term" value="F:hexosyltransferase activity"/>
    <property type="evidence" value="ECO:0007669"/>
    <property type="project" value="UniProtKB-ARBA"/>
</dbReference>
<evidence type="ECO:0000259" key="1">
    <source>
        <dbReference type="Pfam" id="PF00535"/>
    </source>
</evidence>
<name>A0A3G2SY90_9GAMM</name>
<dbReference type="Proteomes" id="UP000279962">
    <property type="component" value="Chromosome"/>
</dbReference>
<dbReference type="AlphaFoldDB" id="A0A3G2SY90"/>